<dbReference type="Proteomes" id="UP001230328">
    <property type="component" value="Unassembled WGS sequence"/>
</dbReference>
<evidence type="ECO:0000259" key="1">
    <source>
        <dbReference type="Pfam" id="PF00975"/>
    </source>
</evidence>
<organism evidence="2 3">
    <name type="scientific">Streptomyces umbrinus</name>
    <dbReference type="NCBI Taxonomy" id="67370"/>
    <lineage>
        <taxon>Bacteria</taxon>
        <taxon>Bacillati</taxon>
        <taxon>Actinomycetota</taxon>
        <taxon>Actinomycetes</taxon>
        <taxon>Kitasatosporales</taxon>
        <taxon>Streptomycetaceae</taxon>
        <taxon>Streptomyces</taxon>
        <taxon>Streptomyces phaeochromogenes group</taxon>
    </lineage>
</organism>
<dbReference type="RefSeq" id="WP_307519929.1">
    <property type="nucleotide sequence ID" value="NZ_JAUSZI010000002.1"/>
</dbReference>
<proteinExistence type="predicted"/>
<sequence>MTLEFASEESALTNDQVLFCIHPSGGSAHWYKALAQKLAGSCRTYGIQAAGMDPSEVPYRSIPEMANRYWEEMKRVQPTGPYRVLGWSFGGLVAHEIGQQHPDEVDAIFLLEPPTVQTGIRRRMLYYGDAYRKASEIWLEGRAANGTRRTEIETKFRRFVDSLEFMNESPGLDEWLPFGALGGIMEAAGNYMPEVSRANVTLVISDDGRSGSGESKYREGGPAQYLAFWKSLYRNDVRVVDVSGDHIDMMTRDTSIAEISRQVRMFFAGRRDQS</sequence>
<name>A0ABU0SMY4_9ACTN</name>
<evidence type="ECO:0000313" key="3">
    <source>
        <dbReference type="Proteomes" id="UP001230328"/>
    </source>
</evidence>
<comment type="caution">
    <text evidence="2">The sequence shown here is derived from an EMBL/GenBank/DDBJ whole genome shotgun (WGS) entry which is preliminary data.</text>
</comment>
<dbReference type="Pfam" id="PF00975">
    <property type="entry name" value="Thioesterase"/>
    <property type="match status" value="1"/>
</dbReference>
<evidence type="ECO:0000313" key="2">
    <source>
        <dbReference type="EMBL" id="MDQ1024652.1"/>
    </source>
</evidence>
<dbReference type="SUPFAM" id="SSF53474">
    <property type="entry name" value="alpha/beta-Hydrolases"/>
    <property type="match status" value="1"/>
</dbReference>
<protein>
    <submittedName>
        <fullName evidence="2">Thioesterase domain-containing protein</fullName>
    </submittedName>
</protein>
<accession>A0ABU0SMY4</accession>
<dbReference type="InterPro" id="IPR001031">
    <property type="entry name" value="Thioesterase"/>
</dbReference>
<feature type="domain" description="Thioesterase" evidence="1">
    <location>
        <begin position="18"/>
        <end position="100"/>
    </location>
</feature>
<dbReference type="EMBL" id="JAUSZI010000002">
    <property type="protein sequence ID" value="MDQ1024652.1"/>
    <property type="molecule type" value="Genomic_DNA"/>
</dbReference>
<gene>
    <name evidence="2" type="ORF">QF035_002234</name>
</gene>
<dbReference type="Gene3D" id="3.40.50.1820">
    <property type="entry name" value="alpha/beta hydrolase"/>
    <property type="match status" value="1"/>
</dbReference>
<reference evidence="2 3" key="1">
    <citation type="submission" date="2023-07" db="EMBL/GenBank/DDBJ databases">
        <title>Comparative genomics of wheat-associated soil bacteria to identify genetic determinants of phenazine resistance.</title>
        <authorList>
            <person name="Mouncey N."/>
        </authorList>
    </citation>
    <scope>NUCLEOTIDE SEQUENCE [LARGE SCALE GENOMIC DNA]</scope>
    <source>
        <strain evidence="2 3">V2I4</strain>
    </source>
</reference>
<keyword evidence="3" id="KW-1185">Reference proteome</keyword>
<dbReference type="InterPro" id="IPR029058">
    <property type="entry name" value="AB_hydrolase_fold"/>
</dbReference>